<organism evidence="2 3">
    <name type="scientific">Desulfosarcina ovata subsp. sediminis</name>
    <dbReference type="NCBI Taxonomy" id="885957"/>
    <lineage>
        <taxon>Bacteria</taxon>
        <taxon>Pseudomonadati</taxon>
        <taxon>Thermodesulfobacteriota</taxon>
        <taxon>Desulfobacteria</taxon>
        <taxon>Desulfobacterales</taxon>
        <taxon>Desulfosarcinaceae</taxon>
        <taxon>Desulfosarcina</taxon>
    </lineage>
</organism>
<dbReference type="EMBL" id="AP021876">
    <property type="protein sequence ID" value="BBO80344.1"/>
    <property type="molecule type" value="Genomic_DNA"/>
</dbReference>
<dbReference type="Pfam" id="PF13490">
    <property type="entry name" value="zf-HC2"/>
    <property type="match status" value="1"/>
</dbReference>
<dbReference type="InterPro" id="IPR041916">
    <property type="entry name" value="Anti_sigma_zinc_sf"/>
</dbReference>
<feature type="domain" description="Putative zinc-finger" evidence="1">
    <location>
        <begin position="11"/>
        <end position="40"/>
    </location>
</feature>
<dbReference type="Proteomes" id="UP000425960">
    <property type="component" value="Chromosome"/>
</dbReference>
<name>A0A5K7ZG86_9BACT</name>
<proteinExistence type="predicted"/>
<gene>
    <name evidence="2" type="ORF">DSCO28_09100</name>
</gene>
<protein>
    <recommendedName>
        <fullName evidence="1">Putative zinc-finger domain-containing protein</fullName>
    </recommendedName>
</protein>
<sequence length="164" mass="18185">MTTPRMPCDEALLNRYLDGQLDPMEQQRMESHLAHCRECRRQVAILSGFSRGLCRRIEQASETVDFSALEKEVVIKALRPSRAVGGNPLLAAMKFLVPMAATAGVLLFFAHSHFLAKPDVGPSAIINSFTGSMSSVMIFETPNTHQTILWYNETTDAESEQDAV</sequence>
<evidence type="ECO:0000313" key="3">
    <source>
        <dbReference type="Proteomes" id="UP000425960"/>
    </source>
</evidence>
<evidence type="ECO:0000259" key="1">
    <source>
        <dbReference type="Pfam" id="PF13490"/>
    </source>
</evidence>
<dbReference type="Gene3D" id="1.10.10.1320">
    <property type="entry name" value="Anti-sigma factor, zinc-finger domain"/>
    <property type="match status" value="1"/>
</dbReference>
<accession>A0A5K7ZG86</accession>
<dbReference type="KEGG" id="dov:DSCO28_09100"/>
<reference evidence="2 3" key="1">
    <citation type="submission" date="2019-11" db="EMBL/GenBank/DDBJ databases">
        <title>Comparative genomics of hydrocarbon-degrading Desulfosarcina strains.</title>
        <authorList>
            <person name="Watanabe M."/>
            <person name="Kojima H."/>
            <person name="Fukui M."/>
        </authorList>
    </citation>
    <scope>NUCLEOTIDE SEQUENCE [LARGE SCALE GENOMIC DNA]</scope>
    <source>
        <strain evidence="2 3">28bB2T</strain>
    </source>
</reference>
<dbReference type="InterPro" id="IPR027383">
    <property type="entry name" value="Znf_put"/>
</dbReference>
<evidence type="ECO:0000313" key="2">
    <source>
        <dbReference type="EMBL" id="BBO80344.1"/>
    </source>
</evidence>
<dbReference type="RefSeq" id="WP_155308612.1">
    <property type="nucleotide sequence ID" value="NZ_AP021876.1"/>
</dbReference>
<dbReference type="AlphaFoldDB" id="A0A5K7ZG86"/>